<sequence>MFQRLPILKSVDQCPLSVTNLSQGLCINALSWLSLKANIHKIITKNLDFGNLTPNELNELIKNIQSQIKDVASKKRPINQNPESSHQRKKKKNAIWWTRELEIKRSKTRALRRLFQKERDQNSRTIKKQAYKKNLADTLFSSITEPTATQDFIQLTCEKVEGILSKIKPNKAEGTDGLPGEIIKEIFFANRYWFTSLLNHLLKNGIFPPCWKIARIVLIDKENKELNHPSHFRPICILPCRGKILDKVISGRLSFHLESEGILRSNQYGFRKNKSTILAIKNILDFHKDTLEEKHLTRIISIDLSNAFNSVDWNILLSKVFSLHIPDYLKNIITSFLKDRTAQLNGHHKDYNRGIPQGSSLGPILWNIFINDLLLIDFGPNTKVQAFADDILLMIKPPAAYYISKECRIALNMLNDWTERNFMTINNSKSIFTILSNKSISRIPTIKIGNARINYAKQIKYLGIYIDSKLNWNFHLNQTQDKINNLFHKLYRISRATWGLNPKVKKEIYIKVIERIIAYGHEVWFQNKVKQNVKLLQLQRIGLTNITRCYRTVSTEALQVLAGLPPLDIKINLLQRMFQCKYYNKDLSLRNFTLQSNSFQFLKSIVHPWTKLSIPWTWSNSLISSQIFPPTSFMQLWPPTGGSTPHYIRLPAVEQHTKKLLSKEPLRNQVGAAHT</sequence>
<dbReference type="CDD" id="cd01650">
    <property type="entry name" value="RT_nLTR_like"/>
    <property type="match status" value="1"/>
</dbReference>
<dbReference type="AlphaFoldDB" id="A0AAV4WH75"/>
<accession>A0AAV4WH75</accession>
<name>A0AAV4WH75_9ARAC</name>
<evidence type="ECO:0000313" key="4">
    <source>
        <dbReference type="Proteomes" id="UP001054837"/>
    </source>
</evidence>
<dbReference type="GO" id="GO:0071897">
    <property type="term" value="P:DNA biosynthetic process"/>
    <property type="evidence" value="ECO:0007669"/>
    <property type="project" value="UniProtKB-ARBA"/>
</dbReference>
<dbReference type="PANTHER" id="PTHR19446">
    <property type="entry name" value="REVERSE TRANSCRIPTASES"/>
    <property type="match status" value="1"/>
</dbReference>
<proteinExistence type="predicted"/>
<dbReference type="PROSITE" id="PS50878">
    <property type="entry name" value="RT_POL"/>
    <property type="match status" value="1"/>
</dbReference>
<evidence type="ECO:0000313" key="3">
    <source>
        <dbReference type="EMBL" id="GIY81628.1"/>
    </source>
</evidence>
<keyword evidence="4" id="KW-1185">Reference proteome</keyword>
<organism evidence="3 4">
    <name type="scientific">Caerostris darwini</name>
    <dbReference type="NCBI Taxonomy" id="1538125"/>
    <lineage>
        <taxon>Eukaryota</taxon>
        <taxon>Metazoa</taxon>
        <taxon>Ecdysozoa</taxon>
        <taxon>Arthropoda</taxon>
        <taxon>Chelicerata</taxon>
        <taxon>Arachnida</taxon>
        <taxon>Araneae</taxon>
        <taxon>Araneomorphae</taxon>
        <taxon>Entelegynae</taxon>
        <taxon>Araneoidea</taxon>
        <taxon>Araneidae</taxon>
        <taxon>Caerostris</taxon>
    </lineage>
</organism>
<feature type="region of interest" description="Disordered" evidence="1">
    <location>
        <begin position="71"/>
        <end position="92"/>
    </location>
</feature>
<dbReference type="Proteomes" id="UP001054837">
    <property type="component" value="Unassembled WGS sequence"/>
</dbReference>
<gene>
    <name evidence="3" type="primary">R1A1-element ORF2</name>
    <name evidence="3" type="ORF">CDAR_587301</name>
</gene>
<dbReference type="SUPFAM" id="SSF56672">
    <property type="entry name" value="DNA/RNA polymerases"/>
    <property type="match status" value="1"/>
</dbReference>
<evidence type="ECO:0000256" key="1">
    <source>
        <dbReference type="SAM" id="MobiDB-lite"/>
    </source>
</evidence>
<dbReference type="InterPro" id="IPR000477">
    <property type="entry name" value="RT_dom"/>
</dbReference>
<dbReference type="InterPro" id="IPR043502">
    <property type="entry name" value="DNA/RNA_pol_sf"/>
</dbReference>
<protein>
    <submittedName>
        <fullName evidence="3">115 kDa protein in type-1 retrotransposable element R1DM</fullName>
    </submittedName>
</protein>
<dbReference type="Pfam" id="PF00078">
    <property type="entry name" value="RVT_1"/>
    <property type="match status" value="1"/>
</dbReference>
<evidence type="ECO:0000259" key="2">
    <source>
        <dbReference type="PROSITE" id="PS50878"/>
    </source>
</evidence>
<comment type="caution">
    <text evidence="3">The sequence shown here is derived from an EMBL/GenBank/DDBJ whole genome shotgun (WGS) entry which is preliminary data.</text>
</comment>
<dbReference type="EMBL" id="BPLQ01014652">
    <property type="protein sequence ID" value="GIY81628.1"/>
    <property type="molecule type" value="Genomic_DNA"/>
</dbReference>
<feature type="domain" description="Reverse transcriptase" evidence="2">
    <location>
        <begin position="200"/>
        <end position="466"/>
    </location>
</feature>
<reference evidence="3 4" key="1">
    <citation type="submission" date="2021-06" db="EMBL/GenBank/DDBJ databases">
        <title>Caerostris darwini draft genome.</title>
        <authorList>
            <person name="Kono N."/>
            <person name="Arakawa K."/>
        </authorList>
    </citation>
    <scope>NUCLEOTIDE SEQUENCE [LARGE SCALE GENOMIC DNA]</scope>
</reference>